<dbReference type="PANTHER" id="PTHR13812">
    <property type="entry name" value="KETIMINE REDUCTASE MU-CRYSTALLIN"/>
    <property type="match status" value="1"/>
</dbReference>
<protein>
    <submittedName>
        <fullName evidence="1">Ornithine cyclodeaminase family protein</fullName>
    </submittedName>
</protein>
<dbReference type="EMBL" id="JBIAZU010000010">
    <property type="protein sequence ID" value="MFF5297108.1"/>
    <property type="molecule type" value="Genomic_DNA"/>
</dbReference>
<gene>
    <name evidence="1" type="ORF">ACFY35_47395</name>
</gene>
<dbReference type="SUPFAM" id="SSF51735">
    <property type="entry name" value="NAD(P)-binding Rossmann-fold domains"/>
    <property type="match status" value="1"/>
</dbReference>
<keyword evidence="2" id="KW-1185">Reference proteome</keyword>
<dbReference type="Pfam" id="PF02423">
    <property type="entry name" value="OCD_Mu_crystall"/>
    <property type="match status" value="1"/>
</dbReference>
<dbReference type="InterPro" id="IPR036291">
    <property type="entry name" value="NAD(P)-bd_dom_sf"/>
</dbReference>
<dbReference type="PIRSF" id="PIRSF001439">
    <property type="entry name" value="CryM"/>
    <property type="match status" value="1"/>
</dbReference>
<dbReference type="Gene3D" id="3.30.1780.10">
    <property type="entry name" value="ornithine cyclodeaminase, domain 1"/>
    <property type="match status" value="1"/>
</dbReference>
<organism evidence="1 2">
    <name type="scientific">Paractinoplanes globisporus</name>
    <dbReference type="NCBI Taxonomy" id="113565"/>
    <lineage>
        <taxon>Bacteria</taxon>
        <taxon>Bacillati</taxon>
        <taxon>Actinomycetota</taxon>
        <taxon>Actinomycetes</taxon>
        <taxon>Micromonosporales</taxon>
        <taxon>Micromonosporaceae</taxon>
        <taxon>Paractinoplanes</taxon>
    </lineage>
</organism>
<evidence type="ECO:0000313" key="1">
    <source>
        <dbReference type="EMBL" id="MFF5297108.1"/>
    </source>
</evidence>
<reference evidence="1 2" key="1">
    <citation type="submission" date="2024-10" db="EMBL/GenBank/DDBJ databases">
        <title>The Natural Products Discovery Center: Release of the First 8490 Sequenced Strains for Exploring Actinobacteria Biosynthetic Diversity.</title>
        <authorList>
            <person name="Kalkreuter E."/>
            <person name="Kautsar S.A."/>
            <person name="Yang D."/>
            <person name="Bader C.D."/>
            <person name="Teijaro C.N."/>
            <person name="Fluegel L."/>
            <person name="Davis C.M."/>
            <person name="Simpson J.R."/>
            <person name="Lauterbach L."/>
            <person name="Steele A.D."/>
            <person name="Gui C."/>
            <person name="Meng S."/>
            <person name="Li G."/>
            <person name="Viehrig K."/>
            <person name="Ye F."/>
            <person name="Su P."/>
            <person name="Kiefer A.F."/>
            <person name="Nichols A."/>
            <person name="Cepeda A.J."/>
            <person name="Yan W."/>
            <person name="Fan B."/>
            <person name="Jiang Y."/>
            <person name="Adhikari A."/>
            <person name="Zheng C.-J."/>
            <person name="Schuster L."/>
            <person name="Cowan T.M."/>
            <person name="Smanski M.J."/>
            <person name="Chevrette M.G."/>
            <person name="De Carvalho L.P.S."/>
            <person name="Shen B."/>
        </authorList>
    </citation>
    <scope>NUCLEOTIDE SEQUENCE [LARGE SCALE GENOMIC DNA]</scope>
    <source>
        <strain evidence="1 2">NPDC000087</strain>
    </source>
</reference>
<dbReference type="Proteomes" id="UP001602245">
    <property type="component" value="Unassembled WGS sequence"/>
</dbReference>
<dbReference type="InterPro" id="IPR023401">
    <property type="entry name" value="ODC_N"/>
</dbReference>
<dbReference type="Gene3D" id="3.40.50.720">
    <property type="entry name" value="NAD(P)-binding Rossmann-like Domain"/>
    <property type="match status" value="1"/>
</dbReference>
<dbReference type="PANTHER" id="PTHR13812:SF19">
    <property type="entry name" value="KETIMINE REDUCTASE MU-CRYSTALLIN"/>
    <property type="match status" value="1"/>
</dbReference>
<name>A0ABW6WVR3_9ACTN</name>
<accession>A0ABW6WVR3</accession>
<evidence type="ECO:0000313" key="2">
    <source>
        <dbReference type="Proteomes" id="UP001602245"/>
    </source>
</evidence>
<dbReference type="InterPro" id="IPR003462">
    <property type="entry name" value="ODC_Mu_crystall"/>
</dbReference>
<comment type="caution">
    <text evidence="1">The sequence shown here is derived from an EMBL/GenBank/DDBJ whole genome shotgun (WGS) entry which is preliminary data.</text>
</comment>
<sequence length="298" mass="30761">MLDAEQVASLGFPQAIAALRAALVAGLDPETEPARVSFRLGGGEILVMPSGTRDLAGVKLVGVAPRNPARGLPRIHGMYVLFDAPSLVPRAILDGAALTALRTPAVSALGVDLVAPPGASRLVVFGTGPQALGHVRALCAVRPVETVRVVGRDPARTANFVDRLGRDGLRASVADAGAVAEADLVACCTTAREPLFPGHLLGPEAVVVAVGSHEPDAREVDFETVRRCGTLVESRAVALREAGDIVQAIAADPSIADRLTTFADLVRDAVPARPRLIKTVGMGWEDLVVAAAVVDAVA</sequence>
<dbReference type="RefSeq" id="WP_020514317.1">
    <property type="nucleotide sequence ID" value="NZ_JBIAZU010000010.1"/>
</dbReference>
<proteinExistence type="predicted"/>